<gene>
    <name evidence="1" type="ORF">PENCOP_c005G00664</name>
</gene>
<evidence type="ECO:0000313" key="1">
    <source>
        <dbReference type="EMBL" id="OQE41419.1"/>
    </source>
</evidence>
<accession>A0A1V6UT37</accession>
<dbReference type="EMBL" id="MDDG01000005">
    <property type="protein sequence ID" value="OQE41419.1"/>
    <property type="molecule type" value="Genomic_DNA"/>
</dbReference>
<sequence>MPEIDLAHHYLITQLESAYLCANLVDSTDEFMTRNRPGVDLLTASKTMKIASAHSCQLALDNHVRGVDEPGIGRCSMTNEGSPTKQQGPLLPCYATGSTIPNHLAFHQKRWALKFALTSGDFGSKNGVTLGGDYAGVDRRVEVDIGIPSPKPSPWLVPEPIAMAALLNEKILAVTRCSSGS</sequence>
<dbReference type="Proteomes" id="UP000191500">
    <property type="component" value="Unassembled WGS sequence"/>
</dbReference>
<comment type="caution">
    <text evidence="1">The sequence shown here is derived from an EMBL/GenBank/DDBJ whole genome shotgun (WGS) entry which is preliminary data.</text>
</comment>
<evidence type="ECO:0000313" key="2">
    <source>
        <dbReference type="Proteomes" id="UP000191500"/>
    </source>
</evidence>
<protein>
    <submittedName>
        <fullName evidence="1">Uncharacterized protein</fullName>
    </submittedName>
</protein>
<keyword evidence="2" id="KW-1185">Reference proteome</keyword>
<proteinExistence type="predicted"/>
<reference evidence="2" key="1">
    <citation type="journal article" date="2017" name="Nat. Microbiol.">
        <title>Global analysis of biosynthetic gene clusters reveals vast potential of secondary metabolite production in Penicillium species.</title>
        <authorList>
            <person name="Nielsen J.C."/>
            <person name="Grijseels S."/>
            <person name="Prigent S."/>
            <person name="Ji B."/>
            <person name="Dainat J."/>
            <person name="Nielsen K.F."/>
            <person name="Frisvad J.C."/>
            <person name="Workman M."/>
            <person name="Nielsen J."/>
        </authorList>
    </citation>
    <scope>NUCLEOTIDE SEQUENCE [LARGE SCALE GENOMIC DNA]</scope>
    <source>
        <strain evidence="2">IBT 31321</strain>
    </source>
</reference>
<dbReference type="AlphaFoldDB" id="A0A1V6UT37"/>
<name>A0A1V6UT37_9EURO</name>
<organism evidence="1 2">
    <name type="scientific">Penicillium coprophilum</name>
    <dbReference type="NCBI Taxonomy" id="36646"/>
    <lineage>
        <taxon>Eukaryota</taxon>
        <taxon>Fungi</taxon>
        <taxon>Dikarya</taxon>
        <taxon>Ascomycota</taxon>
        <taxon>Pezizomycotina</taxon>
        <taxon>Eurotiomycetes</taxon>
        <taxon>Eurotiomycetidae</taxon>
        <taxon>Eurotiales</taxon>
        <taxon>Aspergillaceae</taxon>
        <taxon>Penicillium</taxon>
    </lineage>
</organism>